<protein>
    <submittedName>
        <fullName evidence="1">Uncharacterized protein</fullName>
    </submittedName>
</protein>
<dbReference type="AlphaFoldDB" id="A0A381V5U9"/>
<reference evidence="1" key="1">
    <citation type="submission" date="2018-05" db="EMBL/GenBank/DDBJ databases">
        <authorList>
            <person name="Lanie J.A."/>
            <person name="Ng W.-L."/>
            <person name="Kazmierczak K.M."/>
            <person name="Andrzejewski T.M."/>
            <person name="Davidsen T.M."/>
            <person name="Wayne K.J."/>
            <person name="Tettelin H."/>
            <person name="Glass J.I."/>
            <person name="Rusch D."/>
            <person name="Podicherti R."/>
            <person name="Tsui H.-C.T."/>
            <person name="Winkler M.E."/>
        </authorList>
    </citation>
    <scope>NUCLEOTIDE SEQUENCE</scope>
</reference>
<dbReference type="EMBL" id="UINC01007939">
    <property type="protein sequence ID" value="SVA35752.1"/>
    <property type="molecule type" value="Genomic_DNA"/>
</dbReference>
<evidence type="ECO:0000313" key="1">
    <source>
        <dbReference type="EMBL" id="SVA35752.1"/>
    </source>
</evidence>
<organism evidence="1">
    <name type="scientific">marine metagenome</name>
    <dbReference type="NCBI Taxonomy" id="408172"/>
    <lineage>
        <taxon>unclassified sequences</taxon>
        <taxon>metagenomes</taxon>
        <taxon>ecological metagenomes</taxon>
    </lineage>
</organism>
<proteinExistence type="predicted"/>
<sequence length="24" mass="2687">VGIIANRRNPLELSLNHAKNKESI</sequence>
<feature type="non-terminal residue" evidence="1">
    <location>
        <position position="1"/>
    </location>
</feature>
<accession>A0A381V5U9</accession>
<feature type="non-terminal residue" evidence="1">
    <location>
        <position position="24"/>
    </location>
</feature>
<gene>
    <name evidence="1" type="ORF">METZ01_LOCUS88606</name>
</gene>
<name>A0A381V5U9_9ZZZZ</name>